<dbReference type="EMBL" id="JAVFWL010000001">
    <property type="protein sequence ID" value="KAK6729591.1"/>
    <property type="molecule type" value="Genomic_DNA"/>
</dbReference>
<reference evidence="1 2" key="1">
    <citation type="submission" date="2023-08" db="EMBL/GenBank/DDBJ databases">
        <title>A Necator americanus chromosomal reference genome.</title>
        <authorList>
            <person name="Ilik V."/>
            <person name="Petrzelkova K.J."/>
            <person name="Pardy F."/>
            <person name="Fuh T."/>
            <person name="Niatou-Singa F.S."/>
            <person name="Gouil Q."/>
            <person name="Baker L."/>
            <person name="Ritchie M.E."/>
            <person name="Jex A.R."/>
            <person name="Gazzola D."/>
            <person name="Li H."/>
            <person name="Toshio Fujiwara R."/>
            <person name="Zhan B."/>
            <person name="Aroian R.V."/>
            <person name="Pafco B."/>
            <person name="Schwarz E.M."/>
        </authorList>
    </citation>
    <scope>NUCLEOTIDE SEQUENCE [LARGE SCALE GENOMIC DNA]</scope>
    <source>
        <strain evidence="1 2">Aroian</strain>
        <tissue evidence="1">Whole animal</tissue>
    </source>
</reference>
<gene>
    <name evidence="1" type="primary">Necator_chrI.g2691</name>
    <name evidence="1" type="ORF">RB195_006563</name>
</gene>
<comment type="caution">
    <text evidence="1">The sequence shown here is derived from an EMBL/GenBank/DDBJ whole genome shotgun (WGS) entry which is preliminary data.</text>
</comment>
<sequence>MRSSQLRFAGEQRLERIESFRNALCLKEVRRRRAAGVVGSKHDHDPTKAKKAFDPKKFAIDLLTGGTRRFENNFGRQKIQRNHRRVSACTKRTGLFLTMERKFSKCNQILPNPST</sequence>
<evidence type="ECO:0000313" key="2">
    <source>
        <dbReference type="Proteomes" id="UP001303046"/>
    </source>
</evidence>
<organism evidence="1 2">
    <name type="scientific">Necator americanus</name>
    <name type="common">Human hookworm</name>
    <dbReference type="NCBI Taxonomy" id="51031"/>
    <lineage>
        <taxon>Eukaryota</taxon>
        <taxon>Metazoa</taxon>
        <taxon>Ecdysozoa</taxon>
        <taxon>Nematoda</taxon>
        <taxon>Chromadorea</taxon>
        <taxon>Rhabditida</taxon>
        <taxon>Rhabditina</taxon>
        <taxon>Rhabditomorpha</taxon>
        <taxon>Strongyloidea</taxon>
        <taxon>Ancylostomatidae</taxon>
        <taxon>Bunostominae</taxon>
        <taxon>Necator</taxon>
    </lineage>
</organism>
<keyword evidence="2" id="KW-1185">Reference proteome</keyword>
<proteinExistence type="predicted"/>
<evidence type="ECO:0000313" key="1">
    <source>
        <dbReference type="EMBL" id="KAK6729591.1"/>
    </source>
</evidence>
<protein>
    <submittedName>
        <fullName evidence="1">Uncharacterized protein</fullName>
    </submittedName>
</protein>
<accession>A0ABR1BT80</accession>
<name>A0ABR1BT80_NECAM</name>
<dbReference type="Proteomes" id="UP001303046">
    <property type="component" value="Unassembled WGS sequence"/>
</dbReference>